<dbReference type="CDD" id="cd01837">
    <property type="entry name" value="SGNH_plant_lipase_like"/>
    <property type="match status" value="1"/>
</dbReference>
<dbReference type="InterPro" id="IPR036514">
    <property type="entry name" value="SGNH_hydro_sf"/>
</dbReference>
<comment type="similarity">
    <text evidence="1">Belongs to the 'GDSL' lipolytic enzyme family.</text>
</comment>
<reference evidence="4" key="1">
    <citation type="submission" date="2025-08" db="UniProtKB">
        <authorList>
            <consortium name="RefSeq"/>
        </authorList>
    </citation>
    <scope>IDENTIFICATION</scope>
</reference>
<accession>A0A6I9QVU8</accession>
<gene>
    <name evidence="4" type="primary">LOC105040975</name>
</gene>
<dbReference type="SUPFAM" id="SSF52266">
    <property type="entry name" value="SGNH hydrolase"/>
    <property type="match status" value="1"/>
</dbReference>
<dbReference type="PANTHER" id="PTHR45642:SF7">
    <property type="entry name" value="GDSL ESTERASE_LIPASE"/>
    <property type="match status" value="1"/>
</dbReference>
<dbReference type="RefSeq" id="XP_010916044.1">
    <property type="nucleotide sequence ID" value="XM_010917742.1"/>
</dbReference>
<dbReference type="FunCoup" id="A0A6I9QVU8">
    <property type="interactions" value="93"/>
</dbReference>
<dbReference type="Gene3D" id="3.40.50.1110">
    <property type="entry name" value="SGNH hydrolase"/>
    <property type="match status" value="1"/>
</dbReference>
<evidence type="ECO:0000313" key="4">
    <source>
        <dbReference type="RefSeq" id="XP_010916044.1"/>
    </source>
</evidence>
<proteinExistence type="inferred from homology"/>
<name>A0A6I9QVU8_ELAGV</name>
<evidence type="ECO:0000256" key="2">
    <source>
        <dbReference type="SAM" id="SignalP"/>
    </source>
</evidence>
<dbReference type="KEGG" id="egu:105040975"/>
<dbReference type="InterPro" id="IPR001087">
    <property type="entry name" value="GDSL"/>
</dbReference>
<evidence type="ECO:0000313" key="3">
    <source>
        <dbReference type="Proteomes" id="UP000504607"/>
    </source>
</evidence>
<evidence type="ECO:0000256" key="1">
    <source>
        <dbReference type="ARBA" id="ARBA00008668"/>
    </source>
</evidence>
<keyword evidence="2" id="KW-0732">Signal</keyword>
<keyword evidence="3" id="KW-1185">Reference proteome</keyword>
<feature type="chain" id="PRO_5026759695" evidence="2">
    <location>
        <begin position="24"/>
        <end position="355"/>
    </location>
</feature>
<dbReference type="InterPro" id="IPR050592">
    <property type="entry name" value="GDSL_lipolytic_enzyme"/>
</dbReference>
<dbReference type="OrthoDB" id="1600564at2759"/>
<sequence>MMTRLGAIVAVLPLVALQMSAWAAELQPPRRRWNTTCILVFGDSTVDPGNNNRLATDSKANFLPYGKDFFNGRPTGRFCNGRLATDFIAEAFGISKSVPAFLDPDLSPEQLQYGVSFASASSGYDEFTASIANVLPFSKQLEYLMHYKIHLRRKVGPAKTEQTLKNALFVVSAGSNDFIQNYFLFSNRSGQFTVPEYEDFLITLMFKNIKEMHKLGGTRFLVVGLPPMGCLPLVKTIANTQKCVSSYNDAAISFNSKVVAQVHALKEISGVRASYLDIYRIISDATQKPKKYGLVEASKGCCGSGVVEVGETCKGLRTCSNPSKYLYWDAVHLTERMYQIIADAAGSIIAKEVLS</sequence>
<dbReference type="InParanoid" id="A0A6I9QVU8"/>
<dbReference type="Proteomes" id="UP000504607">
    <property type="component" value="Chromosome 3"/>
</dbReference>
<dbReference type="InterPro" id="IPR035669">
    <property type="entry name" value="SGNH_plant_lipase-like"/>
</dbReference>
<dbReference type="GeneID" id="105040975"/>
<organism evidence="3 4">
    <name type="scientific">Elaeis guineensis var. tenera</name>
    <name type="common">Oil palm</name>
    <dbReference type="NCBI Taxonomy" id="51953"/>
    <lineage>
        <taxon>Eukaryota</taxon>
        <taxon>Viridiplantae</taxon>
        <taxon>Streptophyta</taxon>
        <taxon>Embryophyta</taxon>
        <taxon>Tracheophyta</taxon>
        <taxon>Spermatophyta</taxon>
        <taxon>Magnoliopsida</taxon>
        <taxon>Liliopsida</taxon>
        <taxon>Arecaceae</taxon>
        <taxon>Arecoideae</taxon>
        <taxon>Cocoseae</taxon>
        <taxon>Elaeidinae</taxon>
        <taxon>Elaeis</taxon>
    </lineage>
</organism>
<dbReference type="PANTHER" id="PTHR45642">
    <property type="entry name" value="GDSL ESTERASE/LIPASE EXL3"/>
    <property type="match status" value="1"/>
</dbReference>
<feature type="signal peptide" evidence="2">
    <location>
        <begin position="1"/>
        <end position="23"/>
    </location>
</feature>
<dbReference type="GO" id="GO:0016788">
    <property type="term" value="F:hydrolase activity, acting on ester bonds"/>
    <property type="evidence" value="ECO:0007669"/>
    <property type="project" value="InterPro"/>
</dbReference>
<dbReference type="AlphaFoldDB" id="A0A6I9QVU8"/>
<protein>
    <submittedName>
        <fullName evidence="4">GDSL esterase/lipase At5g45950</fullName>
    </submittedName>
</protein>
<dbReference type="Pfam" id="PF00657">
    <property type="entry name" value="Lipase_GDSL"/>
    <property type="match status" value="1"/>
</dbReference>